<organism evidence="2 3">
    <name type="scientific">Pseudoxanthomonas taiwanensis</name>
    <dbReference type="NCBI Taxonomy" id="176598"/>
    <lineage>
        <taxon>Bacteria</taxon>
        <taxon>Pseudomonadati</taxon>
        <taxon>Pseudomonadota</taxon>
        <taxon>Gammaproteobacteria</taxon>
        <taxon>Lysobacterales</taxon>
        <taxon>Lysobacteraceae</taxon>
        <taxon>Pseudoxanthomonas</taxon>
    </lineage>
</organism>
<feature type="region of interest" description="Disordered" evidence="1">
    <location>
        <begin position="1"/>
        <end position="40"/>
    </location>
</feature>
<sequence>MDDLLHRHEQSDAATREGGRGWRAMAETPGVDAGRWRRGWLRRGTDTRRRSWWPDAAGRWDRRTSVSPSFTRREHPGAAMVRGSAGPPGDTGDVQGDSSPVFFPDQTSSPIPLDREHPDGVRPIHDIGAGGDCLEVCL</sequence>
<dbReference type="AlphaFoldDB" id="A0A921THF1"/>
<proteinExistence type="predicted"/>
<comment type="caution">
    <text evidence="2">The sequence shown here is derived from an EMBL/GenBank/DDBJ whole genome shotgun (WGS) entry which is preliminary data.</text>
</comment>
<gene>
    <name evidence="2" type="ORF">CR938_10415</name>
</gene>
<dbReference type="Proteomes" id="UP000717981">
    <property type="component" value="Unassembled WGS sequence"/>
</dbReference>
<name>A0A921THF1_9GAMM</name>
<reference evidence="2" key="1">
    <citation type="submission" date="2017-10" db="EMBL/GenBank/DDBJ databases">
        <title>Whole genome sequencing of members of genus Pseudoxanthomonas.</title>
        <authorList>
            <person name="Kumar S."/>
            <person name="Bansal K."/>
            <person name="Kaur A."/>
            <person name="Patil P."/>
            <person name="Sharma S."/>
            <person name="Patil P.B."/>
        </authorList>
    </citation>
    <scope>NUCLEOTIDE SEQUENCE</scope>
    <source>
        <strain evidence="2">DSM 22914</strain>
    </source>
</reference>
<evidence type="ECO:0000256" key="1">
    <source>
        <dbReference type="SAM" id="MobiDB-lite"/>
    </source>
</evidence>
<protein>
    <submittedName>
        <fullName evidence="2">Uncharacterized protein</fullName>
    </submittedName>
</protein>
<dbReference type="EMBL" id="PDWK01000052">
    <property type="protein sequence ID" value="KAF1688383.1"/>
    <property type="molecule type" value="Genomic_DNA"/>
</dbReference>
<keyword evidence="3" id="KW-1185">Reference proteome</keyword>
<accession>A0A921THF1</accession>
<feature type="region of interest" description="Disordered" evidence="1">
    <location>
        <begin position="62"/>
        <end position="124"/>
    </location>
</feature>
<evidence type="ECO:0000313" key="3">
    <source>
        <dbReference type="Proteomes" id="UP000717981"/>
    </source>
</evidence>
<feature type="compositionally biased region" description="Basic and acidic residues" evidence="1">
    <location>
        <begin position="113"/>
        <end position="124"/>
    </location>
</feature>
<evidence type="ECO:0000313" key="2">
    <source>
        <dbReference type="EMBL" id="KAF1688383.1"/>
    </source>
</evidence>
<feature type="compositionally biased region" description="Basic and acidic residues" evidence="1">
    <location>
        <begin position="1"/>
        <end position="20"/>
    </location>
</feature>